<dbReference type="Proteomes" id="UP001157946">
    <property type="component" value="Unassembled WGS sequence"/>
</dbReference>
<evidence type="ECO:0000313" key="1">
    <source>
        <dbReference type="EMBL" id="SMP25935.1"/>
    </source>
</evidence>
<reference evidence="1" key="1">
    <citation type="submission" date="2017-05" db="EMBL/GenBank/DDBJ databases">
        <authorList>
            <person name="Varghese N."/>
            <person name="Submissions S."/>
        </authorList>
    </citation>
    <scope>NUCLEOTIDE SEQUENCE</scope>
    <source>
        <strain evidence="1">DSM 45262</strain>
    </source>
</reference>
<accession>A0AA45WQF4</accession>
<sequence length="81" mass="9015">MIQSGLLFMFIWAAGRLGGQMNMKKTPMKARVGCVEAQADGELWPAVRWRALPTYCRGTPLFDVGLLDEKGLDMSSLKPKK</sequence>
<name>A0AA45WQF4_9BACL</name>
<keyword evidence="2" id="KW-1185">Reference proteome</keyword>
<proteinExistence type="predicted"/>
<organism evidence="1 2">
    <name type="scientific">Laceyella tengchongensis</name>
    <dbReference type="NCBI Taxonomy" id="574699"/>
    <lineage>
        <taxon>Bacteria</taxon>
        <taxon>Bacillati</taxon>
        <taxon>Bacillota</taxon>
        <taxon>Bacilli</taxon>
        <taxon>Bacillales</taxon>
        <taxon>Thermoactinomycetaceae</taxon>
        <taxon>Laceyella</taxon>
    </lineage>
</organism>
<dbReference type="EMBL" id="FXTU01000005">
    <property type="protein sequence ID" value="SMP25935.1"/>
    <property type="molecule type" value="Genomic_DNA"/>
</dbReference>
<comment type="caution">
    <text evidence="1">The sequence shown here is derived from an EMBL/GenBank/DDBJ whole genome shotgun (WGS) entry which is preliminary data.</text>
</comment>
<evidence type="ECO:0000313" key="2">
    <source>
        <dbReference type="Proteomes" id="UP001157946"/>
    </source>
</evidence>
<protein>
    <submittedName>
        <fullName evidence="1">Uncharacterized protein</fullName>
    </submittedName>
</protein>
<dbReference type="AlphaFoldDB" id="A0AA45WQF4"/>
<gene>
    <name evidence="1" type="ORF">SAMN06265361_10589</name>
</gene>